<proteinExistence type="predicted"/>
<name>A0A9P0AQG4_BEMTA</name>
<sequence>MLNVIANFFDLADHNPRYSRAACVGKGGSTTFERNAGAYASHGYNANLHVFEPATVWTYDFGANEVRAPCQVGDNLSPRQAATITLWHDNYPLPKEGFLLARDPEFHLEGVDALPDEIEGLDGLVDAITTDLGVPVATALRDWDTYHRLGLTGILPKATQYILEQNARFCFSPSTTALIISVRPTSGHNNSPELCCVPLYPSSGSDPKRRWTWLLEHQNSSYSSILQFSYYKQLPHTVIDSFIAYSCPQHKRSNITINATAFEEGVRAALEAERPGISDHLTLMAAYLEIAGGKRAFECYGVVWLGWLNCLVEIFHVWVNIRSPTPSTNKPQLRTYMTPTFKLNEPSPKKPPYLMPPGAAEPAAFKVMQVTVSSYAYLQFGTFPSDGLKRIDAKQITRLFPYTSATDKRHMTTRFGTLLARFTSPKSRFLRGVTSPSDSTRADIQTLLRAIPFGQNQVAATTALICCTYSQH</sequence>
<keyword evidence="2" id="KW-1185">Reference proteome</keyword>
<dbReference type="EMBL" id="OU963870">
    <property type="protein sequence ID" value="CAH0395958.1"/>
    <property type="molecule type" value="Genomic_DNA"/>
</dbReference>
<dbReference type="AlphaFoldDB" id="A0A9P0AQG4"/>
<evidence type="ECO:0000313" key="2">
    <source>
        <dbReference type="Proteomes" id="UP001152759"/>
    </source>
</evidence>
<protein>
    <submittedName>
        <fullName evidence="1">Uncharacterized protein</fullName>
    </submittedName>
</protein>
<accession>A0A9P0AQG4</accession>
<organism evidence="1 2">
    <name type="scientific">Bemisia tabaci</name>
    <name type="common">Sweetpotato whitefly</name>
    <name type="synonym">Aleurodes tabaci</name>
    <dbReference type="NCBI Taxonomy" id="7038"/>
    <lineage>
        <taxon>Eukaryota</taxon>
        <taxon>Metazoa</taxon>
        <taxon>Ecdysozoa</taxon>
        <taxon>Arthropoda</taxon>
        <taxon>Hexapoda</taxon>
        <taxon>Insecta</taxon>
        <taxon>Pterygota</taxon>
        <taxon>Neoptera</taxon>
        <taxon>Paraneoptera</taxon>
        <taxon>Hemiptera</taxon>
        <taxon>Sternorrhyncha</taxon>
        <taxon>Aleyrodoidea</taxon>
        <taxon>Aleyrodidae</taxon>
        <taxon>Aleyrodinae</taxon>
        <taxon>Bemisia</taxon>
    </lineage>
</organism>
<evidence type="ECO:0000313" key="1">
    <source>
        <dbReference type="EMBL" id="CAH0395958.1"/>
    </source>
</evidence>
<dbReference type="Proteomes" id="UP001152759">
    <property type="component" value="Chromosome 9"/>
</dbReference>
<gene>
    <name evidence="1" type="ORF">BEMITA_LOCUS14078</name>
</gene>
<reference evidence="1" key="1">
    <citation type="submission" date="2021-12" db="EMBL/GenBank/DDBJ databases">
        <authorList>
            <person name="King R."/>
        </authorList>
    </citation>
    <scope>NUCLEOTIDE SEQUENCE</scope>
</reference>